<name>A0ABQ4JDE4_9ACTN</name>
<evidence type="ECO:0000313" key="1">
    <source>
        <dbReference type="EMBL" id="GIJ28167.1"/>
    </source>
</evidence>
<proteinExistence type="predicted"/>
<dbReference type="RefSeq" id="WP_204035695.1">
    <property type="nucleotide sequence ID" value="NZ_BOPC01000043.1"/>
</dbReference>
<comment type="caution">
    <text evidence="1">The sequence shown here is derived from an EMBL/GenBank/DDBJ whole genome shotgun (WGS) entry which is preliminary data.</text>
</comment>
<sequence>MTILAIGPRELPKTEMVEVWLDAGSGSTGQRVMVPVKRLTLSDLDRGEGVTALYEYETHY</sequence>
<keyword evidence="2" id="KW-1185">Reference proteome</keyword>
<reference evidence="1 2" key="1">
    <citation type="submission" date="2021-01" db="EMBL/GenBank/DDBJ databases">
        <title>Whole genome shotgun sequence of Verrucosispora qiuiae NBRC 106684.</title>
        <authorList>
            <person name="Komaki H."/>
            <person name="Tamura T."/>
        </authorList>
    </citation>
    <scope>NUCLEOTIDE SEQUENCE [LARGE SCALE GENOMIC DNA]</scope>
    <source>
        <strain evidence="1 2">NBRC 106684</strain>
    </source>
</reference>
<organism evidence="1 2">
    <name type="scientific">Micromonospora qiuiae</name>
    <dbReference type="NCBI Taxonomy" id="502268"/>
    <lineage>
        <taxon>Bacteria</taxon>
        <taxon>Bacillati</taxon>
        <taxon>Actinomycetota</taxon>
        <taxon>Actinomycetes</taxon>
        <taxon>Micromonosporales</taxon>
        <taxon>Micromonosporaceae</taxon>
        <taxon>Micromonospora</taxon>
    </lineage>
</organism>
<protein>
    <submittedName>
        <fullName evidence="1">Uncharacterized protein</fullName>
    </submittedName>
</protein>
<evidence type="ECO:0000313" key="2">
    <source>
        <dbReference type="Proteomes" id="UP000653076"/>
    </source>
</evidence>
<dbReference type="Proteomes" id="UP000653076">
    <property type="component" value="Unassembled WGS sequence"/>
</dbReference>
<gene>
    <name evidence="1" type="ORF">Vqi01_33290</name>
</gene>
<accession>A0ABQ4JDE4</accession>
<dbReference type="EMBL" id="BOPC01000043">
    <property type="protein sequence ID" value="GIJ28167.1"/>
    <property type="molecule type" value="Genomic_DNA"/>
</dbReference>